<gene>
    <name evidence="1" type="ORF">BJ980_001569</name>
</gene>
<comment type="caution">
    <text evidence="1">The sequence shown here is derived from an EMBL/GenBank/DDBJ whole genome shotgun (WGS) entry which is preliminary data.</text>
</comment>
<proteinExistence type="predicted"/>
<sequence length="253" mass="28027">MTWDPTHYLTYADERGRPFFDLLARVGADRPNTVTDLGCGPGNLTLTLAERWPGARIVGLDSSPEMIEAAPSGRGVDFEVRDLRSWIAHADPVDVVVSNATLQWVDGHLDLLPQLAAKAGQWLAFQVPGNFDEPSHTIRTELASRPEYAVHLNDVAVPSSHDPADYHRALAPLGFEVDAWETTYLHVLHGPDAVFDWVSSTGARPTIQALPAGLREEFVDEFRARLREAYPEGEAGVLLPFRRIFVVARRVES</sequence>
<accession>A0A7Y9UQI6</accession>
<organism evidence="1 2">
    <name type="scientific">Nocardioides daedukensis</name>
    <dbReference type="NCBI Taxonomy" id="634462"/>
    <lineage>
        <taxon>Bacteria</taxon>
        <taxon>Bacillati</taxon>
        <taxon>Actinomycetota</taxon>
        <taxon>Actinomycetes</taxon>
        <taxon>Propionibacteriales</taxon>
        <taxon>Nocardioidaceae</taxon>
        <taxon>Nocardioides</taxon>
    </lineage>
</organism>
<reference evidence="1 2" key="1">
    <citation type="submission" date="2020-07" db="EMBL/GenBank/DDBJ databases">
        <title>Sequencing the genomes of 1000 actinobacteria strains.</title>
        <authorList>
            <person name="Klenk H.-P."/>
        </authorList>
    </citation>
    <scope>NUCLEOTIDE SEQUENCE [LARGE SCALE GENOMIC DNA]</scope>
    <source>
        <strain evidence="1 2">DSM 23819</strain>
    </source>
</reference>
<dbReference type="CDD" id="cd02440">
    <property type="entry name" value="AdoMet_MTases"/>
    <property type="match status" value="1"/>
</dbReference>
<dbReference type="GO" id="GO:0032259">
    <property type="term" value="P:methylation"/>
    <property type="evidence" value="ECO:0007669"/>
    <property type="project" value="UniProtKB-KW"/>
</dbReference>
<keyword evidence="2" id="KW-1185">Reference proteome</keyword>
<dbReference type="AlphaFoldDB" id="A0A7Y9UQI6"/>
<dbReference type="Gene3D" id="3.40.50.150">
    <property type="entry name" value="Vaccinia Virus protein VP39"/>
    <property type="match status" value="1"/>
</dbReference>
<evidence type="ECO:0000313" key="2">
    <source>
        <dbReference type="Proteomes" id="UP000540656"/>
    </source>
</evidence>
<dbReference type="Gene3D" id="1.10.150.290">
    <property type="entry name" value="S-adenosyl-L-methionine-dependent methyltransferases"/>
    <property type="match status" value="1"/>
</dbReference>
<keyword evidence="1" id="KW-0489">Methyltransferase</keyword>
<dbReference type="EMBL" id="JACCAA010000001">
    <property type="protein sequence ID" value="NYG58646.1"/>
    <property type="molecule type" value="Genomic_DNA"/>
</dbReference>
<dbReference type="GO" id="GO:0030798">
    <property type="term" value="F:trans-aconitate 2-methyltransferase activity"/>
    <property type="evidence" value="ECO:0007669"/>
    <property type="project" value="UniProtKB-EC"/>
</dbReference>
<dbReference type="PANTHER" id="PTHR43861">
    <property type="entry name" value="TRANS-ACONITATE 2-METHYLTRANSFERASE-RELATED"/>
    <property type="match status" value="1"/>
</dbReference>
<dbReference type="RefSeq" id="WP_179501791.1">
    <property type="nucleotide sequence ID" value="NZ_JACCAA010000001.1"/>
</dbReference>
<dbReference type="InterPro" id="IPR029063">
    <property type="entry name" value="SAM-dependent_MTases_sf"/>
</dbReference>
<evidence type="ECO:0000313" key="1">
    <source>
        <dbReference type="EMBL" id="NYG58646.1"/>
    </source>
</evidence>
<dbReference type="InterPro" id="IPR023149">
    <property type="entry name" value="Trans_acon_MeTrfase_C"/>
</dbReference>
<keyword evidence="1" id="KW-0808">Transferase</keyword>
<name>A0A7Y9UQI6_9ACTN</name>
<protein>
    <submittedName>
        <fullName evidence="1">Trans-aconitate 2-methyltransferase</fullName>
        <ecNumber evidence="1">2.1.1.144</ecNumber>
    </submittedName>
</protein>
<dbReference type="Pfam" id="PF13489">
    <property type="entry name" value="Methyltransf_23"/>
    <property type="match status" value="1"/>
</dbReference>
<dbReference type="SUPFAM" id="SSF53335">
    <property type="entry name" value="S-adenosyl-L-methionine-dependent methyltransferases"/>
    <property type="match status" value="1"/>
</dbReference>
<dbReference type="PANTHER" id="PTHR43861:SF1">
    <property type="entry name" value="TRANS-ACONITATE 2-METHYLTRANSFERASE"/>
    <property type="match status" value="1"/>
</dbReference>
<dbReference type="EC" id="2.1.1.144" evidence="1"/>
<dbReference type="Proteomes" id="UP000540656">
    <property type="component" value="Unassembled WGS sequence"/>
</dbReference>